<dbReference type="EMBL" id="BKCJ010009039">
    <property type="protein sequence ID" value="GEU85108.1"/>
    <property type="molecule type" value="Genomic_DNA"/>
</dbReference>
<feature type="transmembrane region" description="Helical" evidence="1">
    <location>
        <begin position="90"/>
        <end position="113"/>
    </location>
</feature>
<accession>A0A6L2NFT4</accession>
<gene>
    <name evidence="2" type="ORF">Tci_057086</name>
</gene>
<sequence>MGTKSRAARPSARRHIVFQAAGRSSVESFYWTLRLRSLLELCLAVGLRSSSYLHYNLISGFGSLNNQISSTRDAFTLDPDTRFVVLEINFAYSFLLLLFSCFGSSFVEFKILISLKSQLIELMQLHKSFFSLVAIGVLLSVRNAHRASSSFPDHIDRLSLTVFLRILFKALLVFSTLPLVCGWKDIVLLGDWFRLREKKNKTGLEEAAKGKATQPSDKSDKDSVTIGHLGELVTHKAEKGKSAQPSDKGDKVSMTIRDLGELVEKDAKWKKLSFDYFLGTIFLRVNPIRKNFITRIQIQLLSFNRLIEMGQNWYRKSYDCLDGKEKSVQLDDFGVVFDHDDESDSYTR</sequence>
<name>A0A6L2NFT4_TANCI</name>
<keyword evidence="1" id="KW-1133">Transmembrane helix</keyword>
<proteinExistence type="predicted"/>
<comment type="caution">
    <text evidence="2">The sequence shown here is derived from an EMBL/GenBank/DDBJ whole genome shotgun (WGS) entry which is preliminary data.</text>
</comment>
<keyword evidence="1" id="KW-0812">Transmembrane</keyword>
<reference evidence="2" key="1">
    <citation type="journal article" date="2019" name="Sci. Rep.">
        <title>Draft genome of Tanacetum cinerariifolium, the natural source of mosquito coil.</title>
        <authorList>
            <person name="Yamashiro T."/>
            <person name="Shiraishi A."/>
            <person name="Satake H."/>
            <person name="Nakayama K."/>
        </authorList>
    </citation>
    <scope>NUCLEOTIDE SEQUENCE</scope>
</reference>
<keyword evidence="1" id="KW-0472">Membrane</keyword>
<dbReference type="AlphaFoldDB" id="A0A6L2NFT4"/>
<feature type="transmembrane region" description="Helical" evidence="1">
    <location>
        <begin position="125"/>
        <end position="142"/>
    </location>
</feature>
<organism evidence="2">
    <name type="scientific">Tanacetum cinerariifolium</name>
    <name type="common">Dalmatian daisy</name>
    <name type="synonym">Chrysanthemum cinerariifolium</name>
    <dbReference type="NCBI Taxonomy" id="118510"/>
    <lineage>
        <taxon>Eukaryota</taxon>
        <taxon>Viridiplantae</taxon>
        <taxon>Streptophyta</taxon>
        <taxon>Embryophyta</taxon>
        <taxon>Tracheophyta</taxon>
        <taxon>Spermatophyta</taxon>
        <taxon>Magnoliopsida</taxon>
        <taxon>eudicotyledons</taxon>
        <taxon>Gunneridae</taxon>
        <taxon>Pentapetalae</taxon>
        <taxon>asterids</taxon>
        <taxon>campanulids</taxon>
        <taxon>Asterales</taxon>
        <taxon>Asteraceae</taxon>
        <taxon>Asteroideae</taxon>
        <taxon>Anthemideae</taxon>
        <taxon>Anthemidinae</taxon>
        <taxon>Tanacetum</taxon>
    </lineage>
</organism>
<evidence type="ECO:0000313" key="2">
    <source>
        <dbReference type="EMBL" id="GEU85108.1"/>
    </source>
</evidence>
<evidence type="ECO:0000256" key="1">
    <source>
        <dbReference type="SAM" id="Phobius"/>
    </source>
</evidence>
<protein>
    <submittedName>
        <fullName evidence="2">Uncharacterized protein</fullName>
    </submittedName>
</protein>
<feature type="transmembrane region" description="Helical" evidence="1">
    <location>
        <begin position="162"/>
        <end position="189"/>
    </location>
</feature>